<proteinExistence type="inferred from homology"/>
<dbReference type="PROSITE" id="PS00211">
    <property type="entry name" value="ABC_TRANSPORTER_1"/>
    <property type="match status" value="1"/>
</dbReference>
<accession>A0A4R1QXV5</accession>
<keyword evidence="7" id="KW-1185">Reference proteome</keyword>
<dbReference type="InterPro" id="IPR027417">
    <property type="entry name" value="P-loop_NTPase"/>
</dbReference>
<organism evidence="6 7">
    <name type="scientific">Hydrogenispora ethanolica</name>
    <dbReference type="NCBI Taxonomy" id="1082276"/>
    <lineage>
        <taxon>Bacteria</taxon>
        <taxon>Bacillati</taxon>
        <taxon>Bacillota</taxon>
        <taxon>Hydrogenispora</taxon>
    </lineage>
</organism>
<keyword evidence="3" id="KW-0547">Nucleotide-binding</keyword>
<evidence type="ECO:0000256" key="1">
    <source>
        <dbReference type="ARBA" id="ARBA00005417"/>
    </source>
</evidence>
<dbReference type="Proteomes" id="UP000295008">
    <property type="component" value="Unassembled WGS sequence"/>
</dbReference>
<dbReference type="GO" id="GO:0015833">
    <property type="term" value="P:peptide transport"/>
    <property type="evidence" value="ECO:0007669"/>
    <property type="project" value="InterPro"/>
</dbReference>
<gene>
    <name evidence="6" type="ORF">EDC14_10477</name>
</gene>
<dbReference type="OrthoDB" id="9802264at2"/>
<evidence type="ECO:0000313" key="6">
    <source>
        <dbReference type="EMBL" id="TCL57104.1"/>
    </source>
</evidence>
<dbReference type="GO" id="GO:0016887">
    <property type="term" value="F:ATP hydrolysis activity"/>
    <property type="evidence" value="ECO:0007669"/>
    <property type="project" value="InterPro"/>
</dbReference>
<keyword evidence="4 6" id="KW-0067">ATP-binding</keyword>
<dbReference type="SUPFAM" id="SSF52540">
    <property type="entry name" value="P-loop containing nucleoside triphosphate hydrolases"/>
    <property type="match status" value="1"/>
</dbReference>
<dbReference type="GO" id="GO:0005524">
    <property type="term" value="F:ATP binding"/>
    <property type="evidence" value="ECO:0007669"/>
    <property type="project" value="UniProtKB-KW"/>
</dbReference>
<dbReference type="CDD" id="cd03257">
    <property type="entry name" value="ABC_NikE_OppD_transporters"/>
    <property type="match status" value="1"/>
</dbReference>
<evidence type="ECO:0000256" key="4">
    <source>
        <dbReference type="ARBA" id="ARBA00022840"/>
    </source>
</evidence>
<dbReference type="RefSeq" id="WP_132017155.1">
    <property type="nucleotide sequence ID" value="NZ_SLUN01000047.1"/>
</dbReference>
<dbReference type="PROSITE" id="PS50893">
    <property type="entry name" value="ABC_TRANSPORTER_2"/>
    <property type="match status" value="1"/>
</dbReference>
<dbReference type="InterPro" id="IPR003439">
    <property type="entry name" value="ABC_transporter-like_ATP-bd"/>
</dbReference>
<dbReference type="NCBIfam" id="TIGR01727">
    <property type="entry name" value="oligo_HPY"/>
    <property type="match status" value="1"/>
</dbReference>
<dbReference type="Gene3D" id="3.40.50.300">
    <property type="entry name" value="P-loop containing nucleotide triphosphate hydrolases"/>
    <property type="match status" value="1"/>
</dbReference>
<dbReference type="InterPro" id="IPR003593">
    <property type="entry name" value="AAA+_ATPase"/>
</dbReference>
<feature type="domain" description="ABC transporter" evidence="5">
    <location>
        <begin position="5"/>
        <end position="257"/>
    </location>
</feature>
<dbReference type="AlphaFoldDB" id="A0A4R1QXV5"/>
<evidence type="ECO:0000256" key="3">
    <source>
        <dbReference type="ARBA" id="ARBA00022741"/>
    </source>
</evidence>
<evidence type="ECO:0000259" key="5">
    <source>
        <dbReference type="PROSITE" id="PS50893"/>
    </source>
</evidence>
<name>A0A4R1QXV5_HYDET</name>
<dbReference type="PANTHER" id="PTHR43776">
    <property type="entry name" value="TRANSPORT ATP-BINDING PROTEIN"/>
    <property type="match status" value="1"/>
</dbReference>
<dbReference type="InterPro" id="IPR017871">
    <property type="entry name" value="ABC_transporter-like_CS"/>
</dbReference>
<reference evidence="6 7" key="1">
    <citation type="submission" date="2019-03" db="EMBL/GenBank/DDBJ databases">
        <title>Genomic Encyclopedia of Type Strains, Phase IV (KMG-IV): sequencing the most valuable type-strain genomes for metagenomic binning, comparative biology and taxonomic classification.</title>
        <authorList>
            <person name="Goeker M."/>
        </authorList>
    </citation>
    <scope>NUCLEOTIDE SEQUENCE [LARGE SCALE GENOMIC DNA]</scope>
    <source>
        <strain evidence="6 7">LX-B</strain>
    </source>
</reference>
<dbReference type="Pfam" id="PF08352">
    <property type="entry name" value="oligo_HPY"/>
    <property type="match status" value="1"/>
</dbReference>
<protein>
    <submittedName>
        <fullName evidence="6">Peptide/nickel transport system ATP-binding protein/oligopeptide transport system ATP-binding protein</fullName>
    </submittedName>
</protein>
<dbReference type="InterPro" id="IPR013563">
    <property type="entry name" value="Oligopep_ABC_C"/>
</dbReference>
<dbReference type="SMART" id="SM00382">
    <property type="entry name" value="AAA"/>
    <property type="match status" value="1"/>
</dbReference>
<keyword evidence="2" id="KW-0813">Transport</keyword>
<evidence type="ECO:0000256" key="2">
    <source>
        <dbReference type="ARBA" id="ARBA00022448"/>
    </source>
</evidence>
<comment type="similarity">
    <text evidence="1">Belongs to the ABC transporter superfamily.</text>
</comment>
<evidence type="ECO:0000313" key="7">
    <source>
        <dbReference type="Proteomes" id="UP000295008"/>
    </source>
</evidence>
<dbReference type="FunFam" id="3.40.50.300:FF:000016">
    <property type="entry name" value="Oligopeptide ABC transporter ATP-binding component"/>
    <property type="match status" value="1"/>
</dbReference>
<dbReference type="Pfam" id="PF00005">
    <property type="entry name" value="ABC_tran"/>
    <property type="match status" value="1"/>
</dbReference>
<dbReference type="GO" id="GO:0055085">
    <property type="term" value="P:transmembrane transport"/>
    <property type="evidence" value="ECO:0007669"/>
    <property type="project" value="UniProtKB-ARBA"/>
</dbReference>
<sequence length="323" mass="36051">MTDLLQVNDLRKYFPVRSGLLGRVTRWVRAVDGVSFTIGAGETLGLVGESGCGKTTVGRSILRLTEPTGGEILFREQVRLDRLTKGQLRQYRPELQIIFQDPYSSLNPRRIVLDLVGEGLSEHRRVKNSQETKERVVDLLEQVGLPSGILYRYPHEFSGGQRQRLAIARALSLDPELIVCDEAVSALDVSIQAQIINLLRELRERLGIAYLFIAHDLAVVKHISHRIAVMYLGQVMEIAPTAELFRQAFHPYTLALLSAIPVADPDYRRPPLQLAGEVKASDLSTGGCRFAPRCPSRLEVCLKEEPPFCAKGPGHYVKCFLAQ</sequence>
<comment type="caution">
    <text evidence="6">The sequence shown here is derived from an EMBL/GenBank/DDBJ whole genome shotgun (WGS) entry which is preliminary data.</text>
</comment>
<dbReference type="EMBL" id="SLUN01000047">
    <property type="protein sequence ID" value="TCL57104.1"/>
    <property type="molecule type" value="Genomic_DNA"/>
</dbReference>
<dbReference type="InterPro" id="IPR050319">
    <property type="entry name" value="ABC_transp_ATP-bind"/>
</dbReference>